<organism evidence="1 2">
    <name type="scientific">Sphingobacterium paludis</name>
    <dbReference type="NCBI Taxonomy" id="1476465"/>
    <lineage>
        <taxon>Bacteria</taxon>
        <taxon>Pseudomonadati</taxon>
        <taxon>Bacteroidota</taxon>
        <taxon>Sphingobacteriia</taxon>
        <taxon>Sphingobacteriales</taxon>
        <taxon>Sphingobacteriaceae</taxon>
        <taxon>Sphingobacterium</taxon>
    </lineage>
</organism>
<dbReference type="RefSeq" id="WP_133639828.1">
    <property type="nucleotide sequence ID" value="NZ_SNZV01000003.1"/>
</dbReference>
<proteinExistence type="predicted"/>
<sequence length="259" mass="29158">MMAIQTDKIDAFIQHVSALLRTDFERKDAEHYLLLRAASLDLTLIVYLPGAGQRLPHATNRTIHVDYDQVILNADKLSARLASLFGNGQVVYARKTVAARVDKRVTLSFLAEHHLQGAVPGKYRYGLFHEGELLSIAVFSGGRRMRNQPEAYRSFELIRFCHKSNYRVVGGLSKLLKAFIDDFQPNDIMTYVDRDWAQDSNLSALGFQEVGVIPPQWYRISDGVRTAITDLEQREVQSENPSTAYLVCNAGSTKLVLSL</sequence>
<accession>A0A4V3E1V5</accession>
<name>A0A4V3E1V5_9SPHI</name>
<dbReference type="Proteomes" id="UP000294752">
    <property type="component" value="Unassembled WGS sequence"/>
</dbReference>
<dbReference type="EMBL" id="SNZV01000003">
    <property type="protein sequence ID" value="TDS14798.1"/>
    <property type="molecule type" value="Genomic_DNA"/>
</dbReference>
<reference evidence="1 2" key="1">
    <citation type="submission" date="2019-03" db="EMBL/GenBank/DDBJ databases">
        <title>Genomic Encyclopedia of Type Strains, Phase III (KMG-III): the genomes of soil and plant-associated and newly described type strains.</title>
        <authorList>
            <person name="Whitman W."/>
        </authorList>
    </citation>
    <scope>NUCLEOTIDE SEQUENCE [LARGE SCALE GENOMIC DNA]</scope>
    <source>
        <strain evidence="1 2">CGMCC 1.12801</strain>
    </source>
</reference>
<evidence type="ECO:0000313" key="2">
    <source>
        <dbReference type="Proteomes" id="UP000294752"/>
    </source>
</evidence>
<comment type="caution">
    <text evidence="1">The sequence shown here is derived from an EMBL/GenBank/DDBJ whole genome shotgun (WGS) entry which is preliminary data.</text>
</comment>
<dbReference type="OrthoDB" id="943693at2"/>
<keyword evidence="2" id="KW-1185">Reference proteome</keyword>
<gene>
    <name evidence="1" type="ORF">B0I21_103298</name>
</gene>
<protein>
    <submittedName>
        <fullName evidence="1">Uncharacterized protein</fullName>
    </submittedName>
</protein>
<dbReference type="AlphaFoldDB" id="A0A4V3E1V5"/>
<evidence type="ECO:0000313" key="1">
    <source>
        <dbReference type="EMBL" id="TDS14798.1"/>
    </source>
</evidence>